<keyword evidence="1" id="KW-0808">Transferase</keyword>
<dbReference type="Proteomes" id="UP000463857">
    <property type="component" value="Chromosome"/>
</dbReference>
<dbReference type="CDD" id="cd02440">
    <property type="entry name" value="AdoMet_MTases"/>
    <property type="match status" value="1"/>
</dbReference>
<sequence>MDKAATSVANPQARIRGANALFVREFVRSPIRTASVVPSSRALAAMMCRPIELATRSGRDGTVVELGAGSGAFTEQLQRIAGDRIRHIAYELNPAFATHLARRYPAVEVITADVAFLDTTLADRGIEQVDFVVSALPWSAYAGMRGPSLVRTVSRILGAQGVFTQFTYAWSRWMPPARRQHALLADSFRDVQTGRTVWANFPPAFVYTASGSKLMSGRTPWAR</sequence>
<dbReference type="GO" id="GO:0008168">
    <property type="term" value="F:methyltransferase activity"/>
    <property type="evidence" value="ECO:0007669"/>
    <property type="project" value="UniProtKB-KW"/>
</dbReference>
<dbReference type="GO" id="GO:0003723">
    <property type="term" value="F:RNA binding"/>
    <property type="evidence" value="ECO:0007669"/>
    <property type="project" value="UniProtKB-KW"/>
</dbReference>
<gene>
    <name evidence="1" type="ORF">EK0264_09740</name>
</gene>
<name>A0A7L4YP01_9ACTN</name>
<dbReference type="SUPFAM" id="SSF53335">
    <property type="entry name" value="S-adenosyl-L-methionine-dependent methyltransferases"/>
    <property type="match status" value="1"/>
</dbReference>
<proteinExistence type="predicted"/>
<protein>
    <submittedName>
        <fullName evidence="1">SAM-dependent methyltransferase</fullName>
    </submittedName>
</protein>
<evidence type="ECO:0000313" key="2">
    <source>
        <dbReference type="Proteomes" id="UP000463857"/>
    </source>
</evidence>
<keyword evidence="1" id="KW-0489">Methyltransferase</keyword>
<keyword evidence="2" id="KW-1185">Reference proteome</keyword>
<dbReference type="AlphaFoldDB" id="A0A7L4YP01"/>
<dbReference type="EMBL" id="CP047156">
    <property type="protein sequence ID" value="QHC00539.1"/>
    <property type="molecule type" value="Genomic_DNA"/>
</dbReference>
<reference evidence="1 2" key="1">
    <citation type="journal article" date="2018" name="Int. J. Syst. Evol. Microbiol.">
        <title>Epidermidibacterium keratini gen. nov., sp. nov., a member of the family Sporichthyaceae, isolated from keratin epidermis.</title>
        <authorList>
            <person name="Lee D.G."/>
            <person name="Trujillo M.E."/>
            <person name="Kang S."/>
            <person name="Nam J.J."/>
            <person name="Kim Y.J."/>
        </authorList>
    </citation>
    <scope>NUCLEOTIDE SEQUENCE [LARGE SCALE GENOMIC DNA]</scope>
    <source>
        <strain evidence="1 2">EPI-7</strain>
    </source>
</reference>
<dbReference type="InParanoid" id="A0A7L4YP01"/>
<dbReference type="KEGG" id="eke:EK0264_09740"/>
<evidence type="ECO:0000313" key="1">
    <source>
        <dbReference type="EMBL" id="QHC00539.1"/>
    </source>
</evidence>
<dbReference type="OrthoDB" id="3528482at2"/>
<dbReference type="GO" id="GO:0032259">
    <property type="term" value="P:methylation"/>
    <property type="evidence" value="ECO:0007669"/>
    <property type="project" value="UniProtKB-KW"/>
</dbReference>
<dbReference type="Gene3D" id="3.40.50.150">
    <property type="entry name" value="Vaccinia Virus protein VP39"/>
    <property type="match status" value="1"/>
</dbReference>
<accession>A0A7L4YP01</accession>
<dbReference type="InterPro" id="IPR029063">
    <property type="entry name" value="SAM-dependent_MTases_sf"/>
</dbReference>
<organism evidence="1 2">
    <name type="scientific">Epidermidibacterium keratini</name>
    <dbReference type="NCBI Taxonomy" id="1891644"/>
    <lineage>
        <taxon>Bacteria</taxon>
        <taxon>Bacillati</taxon>
        <taxon>Actinomycetota</taxon>
        <taxon>Actinomycetes</taxon>
        <taxon>Sporichthyales</taxon>
        <taxon>Sporichthyaceae</taxon>
        <taxon>Epidermidibacterium</taxon>
    </lineage>
</organism>